<comment type="caution">
    <text evidence="2">The sequence shown here is derived from an EMBL/GenBank/DDBJ whole genome shotgun (WGS) entry which is preliminary data.</text>
</comment>
<dbReference type="InterPro" id="IPR050834">
    <property type="entry name" value="Glycosyltransf_2"/>
</dbReference>
<proteinExistence type="predicted"/>
<reference evidence="2 3" key="1">
    <citation type="submission" date="2024-06" db="EMBL/GenBank/DDBJ databases">
        <title>Genomic Encyclopedia of Type Strains, Phase IV (KMG-IV): sequencing the most valuable type-strain genomes for metagenomic binning, comparative biology and taxonomic classification.</title>
        <authorList>
            <person name="Goeker M."/>
        </authorList>
    </citation>
    <scope>NUCLEOTIDE SEQUENCE [LARGE SCALE GENOMIC DNA]</scope>
    <source>
        <strain evidence="2 3">DSM 28102</strain>
    </source>
</reference>
<dbReference type="SUPFAM" id="SSF53448">
    <property type="entry name" value="Nucleotide-diphospho-sugar transferases"/>
    <property type="match status" value="1"/>
</dbReference>
<keyword evidence="3" id="KW-1185">Reference proteome</keyword>
<evidence type="ECO:0000259" key="1">
    <source>
        <dbReference type="Pfam" id="PF00535"/>
    </source>
</evidence>
<dbReference type="RefSeq" id="WP_354435472.1">
    <property type="nucleotide sequence ID" value="NZ_JBEPLY010000015.1"/>
</dbReference>
<dbReference type="PANTHER" id="PTHR43685">
    <property type="entry name" value="GLYCOSYLTRANSFERASE"/>
    <property type="match status" value="1"/>
</dbReference>
<dbReference type="Proteomes" id="UP001549164">
    <property type="component" value="Unassembled WGS sequence"/>
</dbReference>
<gene>
    <name evidence="2" type="ORF">ABID12_003596</name>
</gene>
<name>A0ABV2IFC8_9HYPH</name>
<dbReference type="InterPro" id="IPR001173">
    <property type="entry name" value="Glyco_trans_2-like"/>
</dbReference>
<dbReference type="PANTHER" id="PTHR43685:SF2">
    <property type="entry name" value="GLYCOSYLTRANSFERASE 2-LIKE DOMAIN-CONTAINING PROTEIN"/>
    <property type="match status" value="1"/>
</dbReference>
<dbReference type="CDD" id="cd00761">
    <property type="entry name" value="Glyco_tranf_GTA_type"/>
    <property type="match status" value="1"/>
</dbReference>
<sequence length="312" mass="34042">MTRFSVVIPCYNAAETIAATLNAVLDQTFFDFEVIVIDDGSTDETVAIASWFAQRSRRIRIVQQANGGPSIARNRAVFHHAEGELIAFLDADDIWPANRLNVLDRRFAETNAPDVAYGRVAFFANSVADVETYSTVSNTPLTVANLIAENETCTMSNIVVTREAFIASGGFNANIVHGEDVEWLVRLAAGGARIEGIDTVLTFYRTSRSGLSSDLAAMRFSWETALLTARRLNVALSQNEINAAEATHLRYLARRALRLESTRGTALKLALKALCLSPRAFFKQPSRGVLTLGAATVEALSPSAFKRLSANH</sequence>
<dbReference type="Gene3D" id="3.90.550.10">
    <property type="entry name" value="Spore Coat Polysaccharide Biosynthesis Protein SpsA, Chain A"/>
    <property type="match status" value="1"/>
</dbReference>
<dbReference type="InterPro" id="IPR029044">
    <property type="entry name" value="Nucleotide-diphossugar_trans"/>
</dbReference>
<protein>
    <submittedName>
        <fullName evidence="2">Glycosyltransferase involved in cell wall biosynthesis</fullName>
    </submittedName>
</protein>
<dbReference type="EMBL" id="JBEPLY010000015">
    <property type="protein sequence ID" value="MET3601635.1"/>
    <property type="molecule type" value="Genomic_DNA"/>
</dbReference>
<organism evidence="2 3">
    <name type="scientific">Martelella mangrovi</name>
    <dbReference type="NCBI Taxonomy" id="1397477"/>
    <lineage>
        <taxon>Bacteria</taxon>
        <taxon>Pseudomonadati</taxon>
        <taxon>Pseudomonadota</taxon>
        <taxon>Alphaproteobacteria</taxon>
        <taxon>Hyphomicrobiales</taxon>
        <taxon>Aurantimonadaceae</taxon>
        <taxon>Martelella</taxon>
    </lineage>
</organism>
<dbReference type="Pfam" id="PF00535">
    <property type="entry name" value="Glycos_transf_2"/>
    <property type="match status" value="1"/>
</dbReference>
<feature type="domain" description="Glycosyltransferase 2-like" evidence="1">
    <location>
        <begin position="5"/>
        <end position="146"/>
    </location>
</feature>
<accession>A0ABV2IFC8</accession>
<evidence type="ECO:0000313" key="3">
    <source>
        <dbReference type="Proteomes" id="UP001549164"/>
    </source>
</evidence>
<evidence type="ECO:0000313" key="2">
    <source>
        <dbReference type="EMBL" id="MET3601635.1"/>
    </source>
</evidence>